<keyword evidence="5 13" id="KW-0138">CF(0)</keyword>
<keyword evidence="8 14" id="KW-1133">Transmembrane helix</keyword>
<dbReference type="AlphaFoldDB" id="A0A1W5YKC0"/>
<protein>
    <recommendedName>
        <fullName evidence="13">ATP synthase complex subunit 8</fullName>
    </recommendedName>
</protein>
<evidence type="ECO:0000256" key="11">
    <source>
        <dbReference type="ARBA" id="ARBA00023136"/>
    </source>
</evidence>
<dbReference type="GO" id="GO:0015986">
    <property type="term" value="P:proton motive force-driven ATP synthesis"/>
    <property type="evidence" value="ECO:0007669"/>
    <property type="project" value="InterPro"/>
</dbReference>
<organism evidence="15">
    <name type="scientific">Chamaemyia juncorum</name>
    <dbReference type="NCBI Taxonomy" id="1979291"/>
    <lineage>
        <taxon>Eukaryota</taxon>
        <taxon>Metazoa</taxon>
        <taxon>Ecdysozoa</taxon>
        <taxon>Arthropoda</taxon>
        <taxon>Hexapoda</taxon>
        <taxon>Insecta</taxon>
        <taxon>Pterygota</taxon>
        <taxon>Neoptera</taxon>
        <taxon>Endopterygota</taxon>
        <taxon>Diptera</taxon>
        <taxon>Brachycera</taxon>
        <taxon>Muscomorpha</taxon>
        <taxon>Lauxanioidea</taxon>
        <taxon>Chamaemyiidae</taxon>
        <taxon>Chamaemyia</taxon>
    </lineage>
</organism>
<gene>
    <name evidence="15" type="primary">ATP8</name>
</gene>
<evidence type="ECO:0000313" key="15">
    <source>
        <dbReference type="EMBL" id="ARI44202.1"/>
    </source>
</evidence>
<evidence type="ECO:0000256" key="12">
    <source>
        <dbReference type="ARBA" id="ARBA00024864"/>
    </source>
</evidence>
<evidence type="ECO:0000256" key="7">
    <source>
        <dbReference type="ARBA" id="ARBA00022781"/>
    </source>
</evidence>
<dbReference type="Pfam" id="PF00895">
    <property type="entry name" value="ATP-synt_8"/>
    <property type="match status" value="1"/>
</dbReference>
<evidence type="ECO:0000256" key="3">
    <source>
        <dbReference type="ARBA" id="ARBA00011291"/>
    </source>
</evidence>
<reference evidence="15" key="1">
    <citation type="submission" date="2016-06" db="EMBL/GenBank/DDBJ databases">
        <authorList>
            <person name="Kjaerup R.B."/>
            <person name="Dalgaard T.S."/>
            <person name="Juul-Madsen H.R."/>
        </authorList>
    </citation>
    <scope>NUCLEOTIDE SEQUENCE</scope>
</reference>
<evidence type="ECO:0000256" key="5">
    <source>
        <dbReference type="ARBA" id="ARBA00022547"/>
    </source>
</evidence>
<dbReference type="GO" id="GO:0045259">
    <property type="term" value="C:proton-transporting ATP synthase complex"/>
    <property type="evidence" value="ECO:0007669"/>
    <property type="project" value="UniProtKB-KW"/>
</dbReference>
<keyword evidence="6 13" id="KW-0812">Transmembrane</keyword>
<keyword evidence="11 14" id="KW-0472">Membrane</keyword>
<dbReference type="EMBL" id="KX372560">
    <property type="protein sequence ID" value="ARI44202.1"/>
    <property type="molecule type" value="Genomic_DNA"/>
</dbReference>
<accession>A0A1W5YKC0</accession>
<keyword evidence="7 13" id="KW-0375">Hydrogen ion transport</keyword>
<evidence type="ECO:0000256" key="9">
    <source>
        <dbReference type="ARBA" id="ARBA00023065"/>
    </source>
</evidence>
<comment type="subunit">
    <text evidence="3">F-type ATPases have 2 components, CF(1) - the catalytic core - and CF(0) - the membrane proton channel.</text>
</comment>
<reference evidence="15" key="2">
    <citation type="journal article" date="2017" name="Int. J. Mol. Sci.">
        <title>Mitochondrial Genomes Provide Insights into the Phylogeny of Lauxanioidea (Diptera: Cyclorrhapha).</title>
        <authorList>
            <person name="Li X."/>
            <person name="Li W."/>
            <person name="Ding S."/>
            <person name="Cameron S.L."/>
            <person name="Mao M."/>
            <person name="Shi L."/>
            <person name="Yang D."/>
        </authorList>
    </citation>
    <scope>NUCLEOTIDE SEQUENCE</scope>
</reference>
<evidence type="ECO:0000256" key="4">
    <source>
        <dbReference type="ARBA" id="ARBA00022448"/>
    </source>
</evidence>
<name>A0A1W5YKC0_9MUSC</name>
<evidence type="ECO:0000256" key="1">
    <source>
        <dbReference type="ARBA" id="ARBA00004304"/>
    </source>
</evidence>
<evidence type="ECO:0000256" key="14">
    <source>
        <dbReference type="SAM" id="Phobius"/>
    </source>
</evidence>
<keyword evidence="9 13" id="KW-0406">Ion transport</keyword>
<evidence type="ECO:0000256" key="6">
    <source>
        <dbReference type="ARBA" id="ARBA00022692"/>
    </source>
</evidence>
<evidence type="ECO:0000256" key="8">
    <source>
        <dbReference type="ARBA" id="ARBA00022989"/>
    </source>
</evidence>
<keyword evidence="10 13" id="KW-0496">Mitochondrion</keyword>
<dbReference type="GO" id="GO:0015078">
    <property type="term" value="F:proton transmembrane transporter activity"/>
    <property type="evidence" value="ECO:0007669"/>
    <property type="project" value="InterPro"/>
</dbReference>
<dbReference type="GO" id="GO:0031966">
    <property type="term" value="C:mitochondrial membrane"/>
    <property type="evidence" value="ECO:0007669"/>
    <property type="project" value="UniProtKB-SubCell"/>
</dbReference>
<geneLocation type="mitochondrion" evidence="15"/>
<proteinExistence type="inferred from homology"/>
<dbReference type="InterPro" id="IPR001421">
    <property type="entry name" value="ATP8_metazoa"/>
</dbReference>
<keyword evidence="4 13" id="KW-0813">Transport</keyword>
<comment type="function">
    <text evidence="12">Mitochondrial membrane ATP synthase (F(1)F(0) ATP synthase or Complex V) produces ATP from ADP in the presence of a proton gradient across the membrane which is generated by electron transport complexes of the respiratory chain. F-type ATPases consist of two structural domains, F(1) - containing the extramembraneous catalytic core and F(0) - containing the membrane proton channel, linked together by a central stalk and a peripheral stalk. During catalysis, ATP synthesis in the catalytic domain of F(1) is coupled via a rotary mechanism of the central stalk subunits to proton translocation. Part of the complex F(0) domain. Minor subunit located with subunit a in the membrane.</text>
</comment>
<evidence type="ECO:0000256" key="10">
    <source>
        <dbReference type="ARBA" id="ARBA00023128"/>
    </source>
</evidence>
<sequence>MPQMAPMSWLSLYLFFFIVFLLFNVLNYFCIFYSPSPSNKTNLKTNKHFMWKW</sequence>
<evidence type="ECO:0000256" key="13">
    <source>
        <dbReference type="RuleBase" id="RU003661"/>
    </source>
</evidence>
<comment type="subcellular location">
    <subcellularLocation>
        <location evidence="1 13">Mitochondrion membrane</location>
        <topology evidence="1 13">Single-pass membrane protein</topology>
    </subcellularLocation>
</comment>
<comment type="similarity">
    <text evidence="2 13">Belongs to the ATPase protein 8 family.</text>
</comment>
<feature type="transmembrane region" description="Helical" evidence="14">
    <location>
        <begin position="12"/>
        <end position="34"/>
    </location>
</feature>
<evidence type="ECO:0000256" key="2">
    <source>
        <dbReference type="ARBA" id="ARBA00008892"/>
    </source>
</evidence>